<dbReference type="RefSeq" id="XP_037226114.1">
    <property type="nucleotide sequence ID" value="XM_037358204.1"/>
</dbReference>
<evidence type="ECO:0000313" key="3">
    <source>
        <dbReference type="EMBL" id="KAF7316091.1"/>
    </source>
</evidence>
<comment type="caution">
    <text evidence="3">The sequence shown here is derived from an EMBL/GenBank/DDBJ whole genome shotgun (WGS) entry which is preliminary data.</text>
</comment>
<protein>
    <submittedName>
        <fullName evidence="3">Uncharacterized protein</fullName>
    </submittedName>
</protein>
<evidence type="ECO:0000256" key="2">
    <source>
        <dbReference type="SAM" id="MobiDB-lite"/>
    </source>
</evidence>
<feature type="compositionally biased region" description="Polar residues" evidence="2">
    <location>
        <begin position="124"/>
        <end position="143"/>
    </location>
</feature>
<feature type="compositionally biased region" description="Polar residues" evidence="2">
    <location>
        <begin position="653"/>
        <end position="673"/>
    </location>
</feature>
<gene>
    <name evidence="3" type="ORF">MIND_00127200</name>
</gene>
<keyword evidence="4" id="KW-1185">Reference proteome</keyword>
<reference evidence="3" key="1">
    <citation type="submission" date="2020-05" db="EMBL/GenBank/DDBJ databases">
        <title>Mycena genomes resolve the evolution of fungal bioluminescence.</title>
        <authorList>
            <person name="Tsai I.J."/>
        </authorList>
    </citation>
    <scope>NUCLEOTIDE SEQUENCE</scope>
    <source>
        <strain evidence="3">171206Taipei</strain>
    </source>
</reference>
<dbReference type="Proteomes" id="UP000636479">
    <property type="component" value="Unassembled WGS sequence"/>
</dbReference>
<proteinExistence type="predicted"/>
<feature type="region of interest" description="Disordered" evidence="2">
    <location>
        <begin position="651"/>
        <end position="683"/>
    </location>
</feature>
<dbReference type="GeneID" id="59340720"/>
<dbReference type="AlphaFoldDB" id="A0A8H6TG74"/>
<keyword evidence="1" id="KW-0175">Coiled coil</keyword>
<evidence type="ECO:0000256" key="1">
    <source>
        <dbReference type="SAM" id="Coils"/>
    </source>
</evidence>
<dbReference type="OrthoDB" id="10572908at2759"/>
<accession>A0A8H6TG74</accession>
<name>A0A8H6TG74_9AGAR</name>
<dbReference type="EMBL" id="JACAZF010000001">
    <property type="protein sequence ID" value="KAF7316091.1"/>
    <property type="molecule type" value="Genomic_DNA"/>
</dbReference>
<feature type="coiled-coil region" evidence="1">
    <location>
        <begin position="48"/>
        <end position="110"/>
    </location>
</feature>
<sequence>MASVVVDDDDVAVFTDAFTRKITNSVATLAKAEFKSIHERLTDAQRSTASERQRRVAAERDVQQLRAELSVYKALLEGREVRLNQADKEIRDLRSQLTAVDETRRQLQESVNQLFSGTHKVVPQEQQNQDEASQLSSSPHESSKLLTINVLDDQLEHERPPLSSSPPPTKRPRLEGHTQKVQSPSPKTENATTIPQGQPAQPKSAAPSFDSPARGPLATPSSEPISEPVSEQVIQDANMIENKPRTASLTREEVYAKFSRRQKNFMELMPHSRHRLNLSAEESFGDFFSIGPDLFLATSRSDCERPITQLHALQLSTFKTMDYKPQTINLGESMLDFAVQIAQYDLLLVLNRNLSKDPECQFQVQCWTYTSGQKGHALATHDTFFVQLPSDELAPISGAISLFVCDNILAISFYYQDRNDFGLTLYDWKLGTHLCGPGRIGGPKVTFISSKQLMTFNADLGSLDIIWLPNSDSDNGSWPADLNNLVKVSFKLPELRAGYAIVPESVQMNAQPTSSAPLSVPPHCYFVPMLTEGLILVLMEIGPIDKAVDAPLFALVISRRLLRQFRLAHHSSAKSVAWANWGHKCSRWLDPQRSSGCVEWSVMGERVVLLDKDAGDKRDRHSSLRILDFNVRNIDKARQISANHDRIWIEPPLTSSLKPGSDSSNTKHSSRNGGSARPEPSSLPFSVPILSDLGFVRTLSEDKYRFDQVLMTEDSVVGIRWKHWDNKTRNNSPYLDIFRFEP</sequence>
<feature type="compositionally biased region" description="Low complexity" evidence="2">
    <location>
        <begin position="220"/>
        <end position="231"/>
    </location>
</feature>
<feature type="region of interest" description="Disordered" evidence="2">
    <location>
        <begin position="157"/>
        <end position="231"/>
    </location>
</feature>
<feature type="compositionally biased region" description="Polar residues" evidence="2">
    <location>
        <begin position="179"/>
        <end position="201"/>
    </location>
</feature>
<feature type="region of interest" description="Disordered" evidence="2">
    <location>
        <begin position="121"/>
        <end position="143"/>
    </location>
</feature>
<organism evidence="3 4">
    <name type="scientific">Mycena indigotica</name>
    <dbReference type="NCBI Taxonomy" id="2126181"/>
    <lineage>
        <taxon>Eukaryota</taxon>
        <taxon>Fungi</taxon>
        <taxon>Dikarya</taxon>
        <taxon>Basidiomycota</taxon>
        <taxon>Agaricomycotina</taxon>
        <taxon>Agaricomycetes</taxon>
        <taxon>Agaricomycetidae</taxon>
        <taxon>Agaricales</taxon>
        <taxon>Marasmiineae</taxon>
        <taxon>Mycenaceae</taxon>
        <taxon>Mycena</taxon>
    </lineage>
</organism>
<evidence type="ECO:0000313" key="4">
    <source>
        <dbReference type="Proteomes" id="UP000636479"/>
    </source>
</evidence>